<dbReference type="InterPro" id="IPR006917">
    <property type="entry name" value="SOUL_heme-bd"/>
</dbReference>
<reference evidence="1 2" key="1">
    <citation type="submission" date="2024-06" db="EMBL/GenBank/DDBJ databases">
        <title>Flavobacterium spp. isolated from glacier.</title>
        <authorList>
            <person name="Han D."/>
        </authorList>
    </citation>
    <scope>NUCLEOTIDE SEQUENCE [LARGE SCALE GENOMIC DNA]</scope>
    <source>
        <strain evidence="1 2">LS2P90</strain>
    </source>
</reference>
<dbReference type="EMBL" id="JBHZPZ010000007">
    <property type="protein sequence ID" value="MFE3868014.1"/>
    <property type="molecule type" value="Genomic_DNA"/>
</dbReference>
<proteinExistence type="predicted"/>
<organism evidence="1 2">
    <name type="scientific">Flavobacterium xylosi</name>
    <dbReference type="NCBI Taxonomy" id="3230415"/>
    <lineage>
        <taxon>Bacteria</taxon>
        <taxon>Pseudomonadati</taxon>
        <taxon>Bacteroidota</taxon>
        <taxon>Flavobacteriia</taxon>
        <taxon>Flavobacteriales</taxon>
        <taxon>Flavobacteriaceae</taxon>
        <taxon>Flavobacterium</taxon>
    </lineage>
</organism>
<dbReference type="Proteomes" id="UP001600109">
    <property type="component" value="Unassembled WGS sequence"/>
</dbReference>
<sequence length="202" mass="23079">MKKILILLGVILLVVIIIQLFAMSAQKNIETYPYVVNKKYDAFEIRSYEASLFTSVQLTGNKYKDTSSQGFSILAGYIFGGNEKNEKIAMTSPVAMSLGDSMTMMFMVPKKFKKEMLPQPNQSQIKFREEPAKIVAAITFGGWANDKKIEKYKQKLKSALDAEGITYTNRFYFLGYNPPFEFFNRKNEIIVDLKSETLEIVK</sequence>
<dbReference type="RefSeq" id="WP_379854670.1">
    <property type="nucleotide sequence ID" value="NZ_JBHZPZ010000007.1"/>
</dbReference>
<dbReference type="PANTHER" id="PTHR11220">
    <property type="entry name" value="HEME-BINDING PROTEIN-RELATED"/>
    <property type="match status" value="1"/>
</dbReference>
<name>A0ABW6HVI0_9FLAO</name>
<evidence type="ECO:0000313" key="1">
    <source>
        <dbReference type="EMBL" id="MFE3868014.1"/>
    </source>
</evidence>
<protein>
    <submittedName>
        <fullName evidence="1">SOUL family heme-binding protein</fullName>
    </submittedName>
</protein>
<dbReference type="SUPFAM" id="SSF55136">
    <property type="entry name" value="Probable bacterial effector-binding domain"/>
    <property type="match status" value="1"/>
</dbReference>
<evidence type="ECO:0000313" key="2">
    <source>
        <dbReference type="Proteomes" id="UP001600109"/>
    </source>
</evidence>
<keyword evidence="2" id="KW-1185">Reference proteome</keyword>
<dbReference type="PANTHER" id="PTHR11220:SF58">
    <property type="entry name" value="SOUL HEME-BINDING FAMILY PROTEIN"/>
    <property type="match status" value="1"/>
</dbReference>
<dbReference type="Gene3D" id="3.20.80.10">
    <property type="entry name" value="Regulatory factor, effector binding domain"/>
    <property type="match status" value="1"/>
</dbReference>
<dbReference type="Pfam" id="PF04832">
    <property type="entry name" value="SOUL"/>
    <property type="match status" value="1"/>
</dbReference>
<dbReference type="InterPro" id="IPR011256">
    <property type="entry name" value="Reg_factor_effector_dom_sf"/>
</dbReference>
<accession>A0ABW6HVI0</accession>
<comment type="caution">
    <text evidence="1">The sequence shown here is derived from an EMBL/GenBank/DDBJ whole genome shotgun (WGS) entry which is preliminary data.</text>
</comment>
<gene>
    <name evidence="1" type="ORF">ACFX5E_07990</name>
</gene>